<protein>
    <submittedName>
        <fullName evidence="2">Uncharacterized protein</fullName>
    </submittedName>
</protein>
<sequence length="55" mass="6077">MNQESQTIVELQEAKESYTGHVILIGGTILFLIGLSILASIDYKKIIRLLDQSTA</sequence>
<dbReference type="RefSeq" id="WP_336484297.1">
    <property type="nucleotide sequence ID" value="NZ_JBAWSV010000011.1"/>
</dbReference>
<comment type="caution">
    <text evidence="2">The sequence shown here is derived from an EMBL/GenBank/DDBJ whole genome shotgun (WGS) entry which is preliminary data.</text>
</comment>
<evidence type="ECO:0000313" key="3">
    <source>
        <dbReference type="Proteomes" id="UP001367922"/>
    </source>
</evidence>
<proteinExistence type="predicted"/>
<keyword evidence="3" id="KW-1185">Reference proteome</keyword>
<keyword evidence="1" id="KW-0472">Membrane</keyword>
<evidence type="ECO:0000256" key="1">
    <source>
        <dbReference type="SAM" id="Phobius"/>
    </source>
</evidence>
<name>A0ABU8G1M0_9BACI</name>
<gene>
    <name evidence="2" type="ORF">WAX78_22505</name>
</gene>
<dbReference type="EMBL" id="JBAWSV010000011">
    <property type="protein sequence ID" value="MEI4832160.1"/>
    <property type="molecule type" value="Genomic_DNA"/>
</dbReference>
<evidence type="ECO:0000313" key="2">
    <source>
        <dbReference type="EMBL" id="MEI4832160.1"/>
    </source>
</evidence>
<keyword evidence="1" id="KW-0812">Transmembrane</keyword>
<keyword evidence="1" id="KW-1133">Transmembrane helix</keyword>
<reference evidence="2 3" key="1">
    <citation type="submission" date="2024-01" db="EMBL/GenBank/DDBJ databases">
        <title>Seven novel Bacillus-like species.</title>
        <authorList>
            <person name="Liu G."/>
        </authorList>
    </citation>
    <scope>NUCLEOTIDE SEQUENCE [LARGE SCALE GENOMIC DNA]</scope>
    <source>
        <strain evidence="2 3">FJAT-53711</strain>
    </source>
</reference>
<accession>A0ABU8G1M0</accession>
<organism evidence="2 3">
    <name type="scientific">Bacillus yunxiaonensis</name>
    <dbReference type="NCBI Taxonomy" id="3127665"/>
    <lineage>
        <taxon>Bacteria</taxon>
        <taxon>Bacillati</taxon>
        <taxon>Bacillota</taxon>
        <taxon>Bacilli</taxon>
        <taxon>Bacillales</taxon>
        <taxon>Bacillaceae</taxon>
        <taxon>Bacillus</taxon>
    </lineage>
</organism>
<feature type="transmembrane region" description="Helical" evidence="1">
    <location>
        <begin position="20"/>
        <end position="41"/>
    </location>
</feature>
<dbReference type="Proteomes" id="UP001367922">
    <property type="component" value="Unassembled WGS sequence"/>
</dbReference>